<comment type="caution">
    <text evidence="2">The sequence shown here is derived from an EMBL/GenBank/DDBJ whole genome shotgun (WGS) entry which is preliminary data.</text>
</comment>
<sequence length="140" mass="16036">MNLSNFYLNGLRISIGVIYVWFGMLKFFPHLSPAEELSEKTISIITFQLFTGVLAVKLLAALEVAIGILLLVNWQLKIAISIMLFHMLCTLTPAFVLPELFFTKPPYGLTLVGQYIIKNLVFILEHCSYTINKKIFRFIY</sequence>
<keyword evidence="1" id="KW-0812">Transmembrane</keyword>
<gene>
    <name evidence="2" type="ORF">IPO85_14295</name>
</gene>
<protein>
    <submittedName>
        <fullName evidence="2">Doxx family protein</fullName>
    </submittedName>
</protein>
<evidence type="ECO:0000313" key="2">
    <source>
        <dbReference type="EMBL" id="MBK9718652.1"/>
    </source>
</evidence>
<feature type="transmembrane region" description="Helical" evidence="1">
    <location>
        <begin position="78"/>
        <end position="97"/>
    </location>
</feature>
<evidence type="ECO:0000313" key="3">
    <source>
        <dbReference type="Proteomes" id="UP000808349"/>
    </source>
</evidence>
<feature type="transmembrane region" description="Helical" evidence="1">
    <location>
        <begin position="49"/>
        <end position="72"/>
    </location>
</feature>
<dbReference type="Proteomes" id="UP000808349">
    <property type="component" value="Unassembled WGS sequence"/>
</dbReference>
<keyword evidence="1" id="KW-0472">Membrane</keyword>
<organism evidence="2 3">
    <name type="scientific">Candidatus Defluviibacterium haderslevense</name>
    <dbReference type="NCBI Taxonomy" id="2981993"/>
    <lineage>
        <taxon>Bacteria</taxon>
        <taxon>Pseudomonadati</taxon>
        <taxon>Bacteroidota</taxon>
        <taxon>Saprospiria</taxon>
        <taxon>Saprospirales</taxon>
        <taxon>Saprospiraceae</taxon>
        <taxon>Candidatus Defluviibacterium</taxon>
    </lineage>
</organism>
<proteinExistence type="predicted"/>
<dbReference type="AlphaFoldDB" id="A0A9D7S9V5"/>
<dbReference type="EMBL" id="JADKFW010000012">
    <property type="protein sequence ID" value="MBK9718652.1"/>
    <property type="molecule type" value="Genomic_DNA"/>
</dbReference>
<accession>A0A9D7S9V5</accession>
<feature type="transmembrane region" description="Helical" evidence="1">
    <location>
        <begin position="6"/>
        <end position="28"/>
    </location>
</feature>
<evidence type="ECO:0000256" key="1">
    <source>
        <dbReference type="SAM" id="Phobius"/>
    </source>
</evidence>
<name>A0A9D7S9V5_9BACT</name>
<keyword evidence="1" id="KW-1133">Transmembrane helix</keyword>
<reference evidence="2 3" key="1">
    <citation type="submission" date="2020-10" db="EMBL/GenBank/DDBJ databases">
        <title>Connecting structure to function with the recovery of over 1000 high-quality activated sludge metagenome-assembled genomes encoding full-length rRNA genes using long-read sequencing.</title>
        <authorList>
            <person name="Singleton C.M."/>
            <person name="Petriglieri F."/>
            <person name="Kristensen J.M."/>
            <person name="Kirkegaard R.H."/>
            <person name="Michaelsen T.Y."/>
            <person name="Andersen M.H."/>
            <person name="Karst S.M."/>
            <person name="Dueholm M.S."/>
            <person name="Nielsen P.H."/>
            <person name="Albertsen M."/>
        </authorList>
    </citation>
    <scope>NUCLEOTIDE SEQUENCE [LARGE SCALE GENOMIC DNA]</scope>
    <source>
        <strain evidence="2">Ribe_18-Q3-R11-54_BAT3C.373</strain>
    </source>
</reference>